<dbReference type="EMBL" id="CP126652">
    <property type="protein sequence ID" value="WJZ87688.1"/>
    <property type="molecule type" value="Genomic_DNA"/>
</dbReference>
<evidence type="ECO:0000313" key="1">
    <source>
        <dbReference type="EMBL" id="WJZ87688.1"/>
    </source>
</evidence>
<keyword evidence="2" id="KW-1185">Reference proteome</keyword>
<accession>A0ABY9BXM2</accession>
<evidence type="ECO:0000313" key="2">
    <source>
        <dbReference type="Proteomes" id="UP001227230"/>
    </source>
</evidence>
<protein>
    <submittedName>
        <fullName evidence="1">Uncharacterized protein</fullName>
    </submittedName>
</protein>
<proteinExistence type="predicted"/>
<name>A0ABY9BXM2_VITVI</name>
<dbReference type="Proteomes" id="UP001227230">
    <property type="component" value="Chromosome 5"/>
</dbReference>
<reference evidence="1 2" key="1">
    <citation type="journal article" date="2023" name="Hortic Res">
        <title>The complete reference genome for grapevine (Vitis vinifera L.) genetics and breeding.</title>
        <authorList>
            <person name="Shi X."/>
            <person name="Cao S."/>
            <person name="Wang X."/>
            <person name="Huang S."/>
            <person name="Wang Y."/>
            <person name="Liu Z."/>
            <person name="Liu W."/>
            <person name="Leng X."/>
            <person name="Peng Y."/>
            <person name="Wang N."/>
            <person name="Wang Y."/>
            <person name="Ma Z."/>
            <person name="Xu X."/>
            <person name="Zhang F."/>
            <person name="Xue H."/>
            <person name="Zhong H."/>
            <person name="Wang Y."/>
            <person name="Zhang K."/>
            <person name="Velt A."/>
            <person name="Avia K."/>
            <person name="Holtgrawe D."/>
            <person name="Grimplet J."/>
            <person name="Matus J.T."/>
            <person name="Ware D."/>
            <person name="Wu X."/>
            <person name="Wang H."/>
            <person name="Liu C."/>
            <person name="Fang Y."/>
            <person name="Rustenholz C."/>
            <person name="Cheng Z."/>
            <person name="Xiao H."/>
            <person name="Zhou Y."/>
        </authorList>
    </citation>
    <scope>NUCLEOTIDE SEQUENCE [LARGE SCALE GENOMIC DNA]</scope>
    <source>
        <strain evidence="2">cv. Pinot noir / PN40024</strain>
        <tissue evidence="1">Leaf</tissue>
    </source>
</reference>
<gene>
    <name evidence="1" type="ORF">VitviT2T_007052</name>
</gene>
<organism evidence="1 2">
    <name type="scientific">Vitis vinifera</name>
    <name type="common">Grape</name>
    <dbReference type="NCBI Taxonomy" id="29760"/>
    <lineage>
        <taxon>Eukaryota</taxon>
        <taxon>Viridiplantae</taxon>
        <taxon>Streptophyta</taxon>
        <taxon>Embryophyta</taxon>
        <taxon>Tracheophyta</taxon>
        <taxon>Spermatophyta</taxon>
        <taxon>Magnoliopsida</taxon>
        <taxon>eudicotyledons</taxon>
        <taxon>Gunneridae</taxon>
        <taxon>Pentapetalae</taxon>
        <taxon>rosids</taxon>
        <taxon>Vitales</taxon>
        <taxon>Vitaceae</taxon>
        <taxon>Viteae</taxon>
        <taxon>Vitis</taxon>
    </lineage>
</organism>
<sequence>MPAAGGAAFRAAGWWCVFWRESAFRWWCFQREGASPAGGVVAFREGCRDLLRGELLFGFFWRGSGRLVTEEAEKLLLGEREGERDSRESFHKGEFSKASRQVWWEGETLLRTRRNTQEKSFERRRFRYHLYMFQYFFYVQALCLCHLNINEFWCLNALTIGCSFDTSLISNRFCALCLWDFMGNIDVHILFWF</sequence>